<dbReference type="AlphaFoldDB" id="A0AAV7G9R3"/>
<keyword evidence="3" id="KW-1185">Reference proteome</keyword>
<feature type="compositionally biased region" description="Basic and acidic residues" evidence="1">
    <location>
        <begin position="101"/>
        <end position="114"/>
    </location>
</feature>
<organism evidence="2 3">
    <name type="scientific">Dendrobium chrysotoxum</name>
    <name type="common">Orchid</name>
    <dbReference type="NCBI Taxonomy" id="161865"/>
    <lineage>
        <taxon>Eukaryota</taxon>
        <taxon>Viridiplantae</taxon>
        <taxon>Streptophyta</taxon>
        <taxon>Embryophyta</taxon>
        <taxon>Tracheophyta</taxon>
        <taxon>Spermatophyta</taxon>
        <taxon>Magnoliopsida</taxon>
        <taxon>Liliopsida</taxon>
        <taxon>Asparagales</taxon>
        <taxon>Orchidaceae</taxon>
        <taxon>Epidendroideae</taxon>
        <taxon>Malaxideae</taxon>
        <taxon>Dendrobiinae</taxon>
        <taxon>Dendrobium</taxon>
    </lineage>
</organism>
<comment type="caution">
    <text evidence="2">The sequence shown here is derived from an EMBL/GenBank/DDBJ whole genome shotgun (WGS) entry which is preliminary data.</text>
</comment>
<dbReference type="EMBL" id="JAGFBR010000012">
    <property type="protein sequence ID" value="KAH0458445.1"/>
    <property type="molecule type" value="Genomic_DNA"/>
</dbReference>
<dbReference type="PANTHER" id="PTHR34466:SF1">
    <property type="entry name" value="OS06G0609800 PROTEIN"/>
    <property type="match status" value="1"/>
</dbReference>
<gene>
    <name evidence="2" type="ORF">IEQ34_013760</name>
</gene>
<dbReference type="PANTHER" id="PTHR34466">
    <property type="entry name" value="OS11G0129800 PROTEIN"/>
    <property type="match status" value="1"/>
</dbReference>
<feature type="compositionally biased region" description="Polar residues" evidence="1">
    <location>
        <begin position="11"/>
        <end position="20"/>
    </location>
</feature>
<feature type="region of interest" description="Disordered" evidence="1">
    <location>
        <begin position="372"/>
        <end position="395"/>
    </location>
</feature>
<proteinExistence type="predicted"/>
<feature type="compositionally biased region" description="Polar residues" evidence="1">
    <location>
        <begin position="172"/>
        <end position="192"/>
    </location>
</feature>
<feature type="compositionally biased region" description="Basic and acidic residues" evidence="1">
    <location>
        <begin position="193"/>
        <end position="203"/>
    </location>
</feature>
<feature type="region of interest" description="Disordered" evidence="1">
    <location>
        <begin position="86"/>
        <end position="203"/>
    </location>
</feature>
<feature type="compositionally biased region" description="Low complexity" evidence="1">
    <location>
        <begin position="136"/>
        <end position="153"/>
    </location>
</feature>
<sequence>MATAALRSNGRRPSSGSTEVAGSFNCLRRSRSLSRYSGRFPPPSPEIDEYETPRGRFVNKVRGSGFLETSLDDLADEFFQAMAKECEEDATPAAGRSRRRVIGERLMAETESSRRRGRSVSRHRADSAASMGKGVSGNSGNSRPRRSVSVSRSRVSELERLQYDKTDKLRSMSKNKVNSSCGSLQKPSLSKQASEDRAFERSMSQKDFFQSQDCCSSHSSSLTDDEAQDVPSTLSVSEKTIREVYNLGKTDHPSRDGSGFRPYENKSKEQNLVEELRELEKNSINFAEVLQHLQSEKRKQDLLAALAVEEKRGQELCKIVRELLSSPKQTAEPAKQSPSSLRSNDKLRISKCLDEEAERYFEDFLSNVEDTDLSSFEGERSDTGSTTKPSDAINNDEAGMHTDLLRAVSLPSETDGVVFPWLQWEASTISSPSPCKSKTAIKQNLDSVSGSRSPEGNEGIRAISGELANISRLATAESQRNNSIVPERCSSFDMDEYLQLQRREDLLVEIWEQRQRIASVPSFCVAEPFFEALVG</sequence>
<feature type="region of interest" description="Disordered" evidence="1">
    <location>
        <begin position="1"/>
        <end position="54"/>
    </location>
</feature>
<evidence type="ECO:0000313" key="2">
    <source>
        <dbReference type="EMBL" id="KAH0458445.1"/>
    </source>
</evidence>
<accession>A0AAV7G9R3</accession>
<evidence type="ECO:0000313" key="3">
    <source>
        <dbReference type="Proteomes" id="UP000775213"/>
    </source>
</evidence>
<feature type="compositionally biased region" description="Polar residues" evidence="1">
    <location>
        <begin position="383"/>
        <end position="393"/>
    </location>
</feature>
<evidence type="ECO:0000256" key="1">
    <source>
        <dbReference type="SAM" id="MobiDB-lite"/>
    </source>
</evidence>
<dbReference type="Proteomes" id="UP000775213">
    <property type="component" value="Unassembled WGS sequence"/>
</dbReference>
<name>A0AAV7G9R3_DENCH</name>
<protein>
    <submittedName>
        <fullName evidence="2">Uncharacterized protein</fullName>
    </submittedName>
</protein>
<reference evidence="2 3" key="1">
    <citation type="journal article" date="2021" name="Hortic Res">
        <title>Chromosome-scale assembly of the Dendrobium chrysotoxum genome enhances the understanding of orchid evolution.</title>
        <authorList>
            <person name="Zhang Y."/>
            <person name="Zhang G.Q."/>
            <person name="Zhang D."/>
            <person name="Liu X.D."/>
            <person name="Xu X.Y."/>
            <person name="Sun W.H."/>
            <person name="Yu X."/>
            <person name="Zhu X."/>
            <person name="Wang Z.W."/>
            <person name="Zhao X."/>
            <person name="Zhong W.Y."/>
            <person name="Chen H."/>
            <person name="Yin W.L."/>
            <person name="Huang T."/>
            <person name="Niu S.C."/>
            <person name="Liu Z.J."/>
        </authorList>
    </citation>
    <scope>NUCLEOTIDE SEQUENCE [LARGE SCALE GENOMIC DNA]</scope>
    <source>
        <strain evidence="2">Lindl</strain>
    </source>
</reference>
<feature type="compositionally biased region" description="Basic and acidic residues" evidence="1">
    <location>
        <begin position="154"/>
        <end position="170"/>
    </location>
</feature>